<dbReference type="EMBL" id="BTSY01000003">
    <property type="protein sequence ID" value="GMT20777.1"/>
    <property type="molecule type" value="Genomic_DNA"/>
</dbReference>
<keyword evidence="3" id="KW-1185">Reference proteome</keyword>
<reference evidence="2" key="1">
    <citation type="submission" date="2023-10" db="EMBL/GenBank/DDBJ databases">
        <title>Genome assembly of Pristionchus species.</title>
        <authorList>
            <person name="Yoshida K."/>
            <person name="Sommer R.J."/>
        </authorList>
    </citation>
    <scope>NUCLEOTIDE SEQUENCE</scope>
    <source>
        <strain evidence="2">RS5133</strain>
    </source>
</reference>
<evidence type="ECO:0000256" key="1">
    <source>
        <dbReference type="SAM" id="SignalP"/>
    </source>
</evidence>
<protein>
    <submittedName>
        <fullName evidence="2">Uncharacterized protein</fullName>
    </submittedName>
</protein>
<name>A0AAV5VQ29_9BILA</name>
<proteinExistence type="predicted"/>
<accession>A0AAV5VQ29</accession>
<gene>
    <name evidence="2" type="ORF">PFISCL1PPCAC_12074</name>
</gene>
<sequence length="342" mass="37404">MIVTIAIFALCIQWTAARVTFSHSVILDEFDFKGQSSITVENLCKDTCRIYASITPDSRKLADNILIQTAKGFKTLSSVADLRDPSNNIKLFLEISKTPILTIANGNSGNAGPLVLYIVNKAATYYGSAEVYEAEGLDRAALPVQSITVMSARPFTLTEATYYPMGVIARLAGFDALGYMTDTCPNLYYLIANPFPGFSFTINGPIVSLLYDVQQFHFPAGEIKATIGIRNTNQISQSGFINSPGYHGCTGKPAYRSSLYDMNSPIVEEITDPNPQSISYDVVTNSDRDHALIVRNSAGTEIGEFSDTGDVAQMSQVTDKSLKFSWTPTVDTYFLVRYNSTA</sequence>
<dbReference type="AlphaFoldDB" id="A0AAV5VQ29"/>
<feature type="signal peptide" evidence="1">
    <location>
        <begin position="1"/>
        <end position="17"/>
    </location>
</feature>
<feature type="chain" id="PRO_5043517940" evidence="1">
    <location>
        <begin position="18"/>
        <end position="342"/>
    </location>
</feature>
<evidence type="ECO:0000313" key="3">
    <source>
        <dbReference type="Proteomes" id="UP001432322"/>
    </source>
</evidence>
<evidence type="ECO:0000313" key="2">
    <source>
        <dbReference type="EMBL" id="GMT20777.1"/>
    </source>
</evidence>
<keyword evidence="1" id="KW-0732">Signal</keyword>
<dbReference type="Proteomes" id="UP001432322">
    <property type="component" value="Unassembled WGS sequence"/>
</dbReference>
<organism evidence="2 3">
    <name type="scientific">Pristionchus fissidentatus</name>
    <dbReference type="NCBI Taxonomy" id="1538716"/>
    <lineage>
        <taxon>Eukaryota</taxon>
        <taxon>Metazoa</taxon>
        <taxon>Ecdysozoa</taxon>
        <taxon>Nematoda</taxon>
        <taxon>Chromadorea</taxon>
        <taxon>Rhabditida</taxon>
        <taxon>Rhabditina</taxon>
        <taxon>Diplogasteromorpha</taxon>
        <taxon>Diplogasteroidea</taxon>
        <taxon>Neodiplogasteridae</taxon>
        <taxon>Pristionchus</taxon>
    </lineage>
</organism>
<comment type="caution">
    <text evidence="2">The sequence shown here is derived from an EMBL/GenBank/DDBJ whole genome shotgun (WGS) entry which is preliminary data.</text>
</comment>